<gene>
    <name evidence="1" type="ORF">L195_g060067</name>
</gene>
<sequence length="46" mass="5506">DMNHRYDKINSDIRPYSMMTRTGYMEYNPMKVSINVLVGMFPVDQF</sequence>
<dbReference type="Proteomes" id="UP000236291">
    <property type="component" value="Unassembled WGS sequence"/>
</dbReference>
<feature type="non-terminal residue" evidence="1">
    <location>
        <position position="1"/>
    </location>
</feature>
<protein>
    <submittedName>
        <fullName evidence="1">Uncharacterized protein</fullName>
    </submittedName>
</protein>
<dbReference type="AlphaFoldDB" id="A0A2K3K1M1"/>
<evidence type="ECO:0000313" key="2">
    <source>
        <dbReference type="Proteomes" id="UP000236291"/>
    </source>
</evidence>
<dbReference type="EMBL" id="ASHM01135556">
    <property type="protein sequence ID" value="PNX60199.1"/>
    <property type="molecule type" value="Genomic_DNA"/>
</dbReference>
<organism evidence="1 2">
    <name type="scientific">Trifolium pratense</name>
    <name type="common">Red clover</name>
    <dbReference type="NCBI Taxonomy" id="57577"/>
    <lineage>
        <taxon>Eukaryota</taxon>
        <taxon>Viridiplantae</taxon>
        <taxon>Streptophyta</taxon>
        <taxon>Embryophyta</taxon>
        <taxon>Tracheophyta</taxon>
        <taxon>Spermatophyta</taxon>
        <taxon>Magnoliopsida</taxon>
        <taxon>eudicotyledons</taxon>
        <taxon>Gunneridae</taxon>
        <taxon>Pentapetalae</taxon>
        <taxon>rosids</taxon>
        <taxon>fabids</taxon>
        <taxon>Fabales</taxon>
        <taxon>Fabaceae</taxon>
        <taxon>Papilionoideae</taxon>
        <taxon>50 kb inversion clade</taxon>
        <taxon>NPAAA clade</taxon>
        <taxon>Hologalegina</taxon>
        <taxon>IRL clade</taxon>
        <taxon>Trifolieae</taxon>
        <taxon>Trifolium</taxon>
    </lineage>
</organism>
<evidence type="ECO:0000313" key="1">
    <source>
        <dbReference type="EMBL" id="PNX60199.1"/>
    </source>
</evidence>
<comment type="caution">
    <text evidence="1">The sequence shown here is derived from an EMBL/GenBank/DDBJ whole genome shotgun (WGS) entry which is preliminary data.</text>
</comment>
<proteinExistence type="predicted"/>
<reference evidence="1 2" key="1">
    <citation type="journal article" date="2014" name="Am. J. Bot.">
        <title>Genome assembly and annotation for red clover (Trifolium pratense; Fabaceae).</title>
        <authorList>
            <person name="Istvanek J."/>
            <person name="Jaros M."/>
            <person name="Krenek A."/>
            <person name="Repkova J."/>
        </authorList>
    </citation>
    <scope>NUCLEOTIDE SEQUENCE [LARGE SCALE GENOMIC DNA]</scope>
    <source>
        <strain evidence="2">cv. Tatra</strain>
        <tissue evidence="1">Young leaves</tissue>
    </source>
</reference>
<reference evidence="1 2" key="2">
    <citation type="journal article" date="2017" name="Front. Plant Sci.">
        <title>Gene Classification and Mining of Molecular Markers Useful in Red Clover (Trifolium pratense) Breeding.</title>
        <authorList>
            <person name="Istvanek J."/>
            <person name="Dluhosova J."/>
            <person name="Dluhos P."/>
            <person name="Patkova L."/>
            <person name="Nedelnik J."/>
            <person name="Repkova J."/>
        </authorList>
    </citation>
    <scope>NUCLEOTIDE SEQUENCE [LARGE SCALE GENOMIC DNA]</scope>
    <source>
        <strain evidence="2">cv. Tatra</strain>
        <tissue evidence="1">Young leaves</tissue>
    </source>
</reference>
<name>A0A2K3K1M1_TRIPR</name>
<accession>A0A2K3K1M1</accession>